<feature type="region of interest" description="Disordered" evidence="2">
    <location>
        <begin position="320"/>
        <end position="344"/>
    </location>
</feature>
<accession>A0A8T2S2H4</accession>
<comment type="caution">
    <text evidence="3">The sequence shown here is derived from an EMBL/GenBank/DDBJ whole genome shotgun (WGS) entry which is preliminary data.</text>
</comment>
<feature type="compositionally biased region" description="Polar residues" evidence="2">
    <location>
        <begin position="501"/>
        <end position="513"/>
    </location>
</feature>
<proteinExistence type="predicted"/>
<evidence type="ECO:0000256" key="2">
    <source>
        <dbReference type="SAM" id="MobiDB-lite"/>
    </source>
</evidence>
<feature type="coiled-coil region" evidence="1">
    <location>
        <begin position="91"/>
        <end position="178"/>
    </location>
</feature>
<reference evidence="3 4" key="1">
    <citation type="submission" date="2021-08" db="EMBL/GenBank/DDBJ databases">
        <title>WGS assembly of Ceratopteris richardii.</title>
        <authorList>
            <person name="Marchant D.B."/>
            <person name="Chen G."/>
            <person name="Jenkins J."/>
            <person name="Shu S."/>
            <person name="Leebens-Mack J."/>
            <person name="Grimwood J."/>
            <person name="Schmutz J."/>
            <person name="Soltis P."/>
            <person name="Soltis D."/>
            <person name="Chen Z.-H."/>
        </authorList>
    </citation>
    <scope>NUCLEOTIDE SEQUENCE [LARGE SCALE GENOMIC DNA]</scope>
    <source>
        <strain evidence="3">Whitten #5841</strain>
        <tissue evidence="3">Leaf</tissue>
    </source>
</reference>
<dbReference type="PANTHER" id="PTHR31071:SF2">
    <property type="entry name" value="ACTIN CYTOSKELETON-REGULATORY COMPLEX PAN-LIKE PROTEIN"/>
    <property type="match status" value="1"/>
</dbReference>
<dbReference type="OrthoDB" id="1919460at2759"/>
<evidence type="ECO:0000313" key="4">
    <source>
        <dbReference type="Proteomes" id="UP000825935"/>
    </source>
</evidence>
<gene>
    <name evidence="3" type="ORF">KP509_23G055900</name>
</gene>
<keyword evidence="4" id="KW-1185">Reference proteome</keyword>
<feature type="region of interest" description="Disordered" evidence="2">
    <location>
        <begin position="634"/>
        <end position="755"/>
    </location>
</feature>
<dbReference type="EMBL" id="CM035428">
    <property type="protein sequence ID" value="KAH7302093.1"/>
    <property type="molecule type" value="Genomic_DNA"/>
</dbReference>
<protein>
    <submittedName>
        <fullName evidence="3">Uncharacterized protein</fullName>
    </submittedName>
</protein>
<organism evidence="3 4">
    <name type="scientific">Ceratopteris richardii</name>
    <name type="common">Triangle waterfern</name>
    <dbReference type="NCBI Taxonomy" id="49495"/>
    <lineage>
        <taxon>Eukaryota</taxon>
        <taxon>Viridiplantae</taxon>
        <taxon>Streptophyta</taxon>
        <taxon>Embryophyta</taxon>
        <taxon>Tracheophyta</taxon>
        <taxon>Polypodiopsida</taxon>
        <taxon>Polypodiidae</taxon>
        <taxon>Polypodiales</taxon>
        <taxon>Pteridineae</taxon>
        <taxon>Pteridaceae</taxon>
        <taxon>Parkerioideae</taxon>
        <taxon>Ceratopteris</taxon>
    </lineage>
</organism>
<dbReference type="EMBL" id="CM035428">
    <property type="protein sequence ID" value="KAH7302092.1"/>
    <property type="molecule type" value="Genomic_DNA"/>
</dbReference>
<keyword evidence="1" id="KW-0175">Coiled coil</keyword>
<feature type="region of interest" description="Disordered" evidence="2">
    <location>
        <begin position="385"/>
        <end position="465"/>
    </location>
</feature>
<dbReference type="Proteomes" id="UP000825935">
    <property type="component" value="Chromosome 23"/>
</dbReference>
<name>A0A8T2S2H4_CERRI</name>
<feature type="compositionally biased region" description="Basic residues" evidence="2">
    <location>
        <begin position="691"/>
        <end position="704"/>
    </location>
</feature>
<dbReference type="EMBL" id="CM035428">
    <property type="protein sequence ID" value="KAH7302094.1"/>
    <property type="molecule type" value="Genomic_DNA"/>
</dbReference>
<feature type="compositionally biased region" description="Basic residues" evidence="2">
    <location>
        <begin position="321"/>
        <end position="331"/>
    </location>
</feature>
<feature type="compositionally biased region" description="Basic and acidic residues" evidence="2">
    <location>
        <begin position="728"/>
        <end position="739"/>
    </location>
</feature>
<evidence type="ECO:0000313" key="3">
    <source>
        <dbReference type="EMBL" id="KAH7302094.1"/>
    </source>
</evidence>
<dbReference type="AlphaFoldDB" id="A0A8T2S2H4"/>
<feature type="compositionally biased region" description="Polar residues" evidence="2">
    <location>
        <begin position="638"/>
        <end position="652"/>
    </location>
</feature>
<dbReference type="EMBL" id="CM035428">
    <property type="protein sequence ID" value="KAH7302091.1"/>
    <property type="molecule type" value="Genomic_DNA"/>
</dbReference>
<dbReference type="PANTHER" id="PTHR31071">
    <property type="entry name" value="GB|AAF24581.1"/>
    <property type="match status" value="1"/>
</dbReference>
<evidence type="ECO:0000256" key="1">
    <source>
        <dbReference type="SAM" id="Coils"/>
    </source>
</evidence>
<sequence>MGSSQGVTLANVLHRVRLVEDNQTRSTVVLNKLRLDVESAVSRIRELEFSHKSTLREMNRLLQRFGEQMAISRRNEQEKARLTFLHLCEEMEEERNTCKLLQMQNKKLTEDLSHANVAAADACEELNRERKARQLLEEVCNELAREIGEDKAEVEQLKQEQEESRERLENELKMMRMAALWREEKVRNKLVEAKLELQYDGKPTLQLHELRGKQEVCDNAAAVATCSESPLEINKRSDRNKLLTHALERIEHDKCREIEDSMEGVSSSSHLANVPAWLDAHFSEKNLPAKDSQSYKDGSRYMGIETDTTNGTQQRICTNGIRRHRKSRRRQQAQNKGLTGSRGRVYDEQNSGFWEPYCGNSVWPSSEDEPDKRQLVALQNHPLHTSRPILKGDTSSSHKLHGTPNAVIDTTNEMTPRSIERDSSAFSSAAKRAALKKGRPRADHILNDPSGPGSPKKHSSSARFETGHRGFRSEIEAGPSFQHSLSEDDAPSYIASRTERGSNQGEPSVCQSTKGEDSLVGQNPSFNHLHGTTMLRNSAVNIICSADESEQGDFRYEPIRVHIDAPHSKPAYRAIEDDDGINKARSERSFDDGGYDACCGVITRCSQVCKELKVHDKGGCITVLTTQETEVNVAPGQESANRMSPWRSSTGKPLQCLWPSSPDAYSTGTKRPGKASSSARASVEDDGGVHLRLRRHISPAKHSAHQPSGGEKPELLSMRSNSLGAELIKARAGDADKPPKTSFRFSPLRRTTSHG</sequence>
<feature type="compositionally biased region" description="Polar residues" evidence="2">
    <location>
        <begin position="663"/>
        <end position="680"/>
    </location>
</feature>
<feature type="region of interest" description="Disordered" evidence="2">
    <location>
        <begin position="497"/>
        <end position="524"/>
    </location>
</feature>
<dbReference type="InterPro" id="IPR043424">
    <property type="entry name" value="BLT-like"/>
</dbReference>